<dbReference type="PROSITE" id="PS00284">
    <property type="entry name" value="SERPIN"/>
    <property type="match status" value="1"/>
</dbReference>
<dbReference type="SUPFAM" id="SSF56574">
    <property type="entry name" value="Serpins"/>
    <property type="match status" value="1"/>
</dbReference>
<dbReference type="CDD" id="cd02043">
    <property type="entry name" value="serpinP_plants"/>
    <property type="match status" value="1"/>
</dbReference>
<evidence type="ECO:0000256" key="1">
    <source>
        <dbReference type="ARBA" id="ARBA00009500"/>
    </source>
</evidence>
<dbReference type="PANTHER" id="PTHR11461:SF211">
    <property type="entry name" value="GH10112P-RELATED"/>
    <property type="match status" value="1"/>
</dbReference>
<dbReference type="EMBL" id="JADBGQ010000010">
    <property type="protein sequence ID" value="KAG5375916.1"/>
    <property type="molecule type" value="Genomic_DNA"/>
</dbReference>
<sequence>MDQSAPRPAKMDVRESISLQNHVSLSLAKNVISTVSKNSNVIFSPASINVVLGIIAAGSAGATKDQILSFLNFPSIDHLNTFSSDIVSAVLADGSANGGPKLSAANGVWIDKSLSFKPSFKQLLDGSYKAASNQADFQTKAVEVIAEVNSWAEKETNGLITEVLPEGSADSMTKLIFANALYFKGTWNEKFDESLTNDGDFHLLDGSSKVTAPFMTSKKKQYVSAYEGFKVLGLPYLQGEDKRQFSMYLYLPDANNGLFDLLDKMVSTPGFLDSHIPRRQIKVGEFKIPKFKFSFGFEASDVLKGLGLTSPFSGEDGLTEMVESPEMGKNLKVSSIFHKACIEVNEEGTEAAAASAGVIKLRGLAMEEEMIDFVADHPFLLVVMENITGVILFIGQISFKFDACSSNRGGHSLTRESSHHQTGRIAAATAVPGRLLHHSRLPFRYLHPSSPLSLLYKKNPKSDITSDKSRFKSKIIGSAGVRCDSVYRIEKCWLKVGMQGSFKIYCYLFVRCENKPHPWTSDEHRDHSRPLPKLENAIENIYKIFKKFQE</sequence>
<protein>
    <recommendedName>
        <fullName evidence="3">Serpin domain-containing protein</fullName>
    </recommendedName>
</protein>
<dbReference type="InterPro" id="IPR042185">
    <property type="entry name" value="Serpin_sf_2"/>
</dbReference>
<evidence type="ECO:0000313" key="5">
    <source>
        <dbReference type="Proteomes" id="UP000823674"/>
    </source>
</evidence>
<dbReference type="Proteomes" id="UP000823674">
    <property type="component" value="Chromosome A10"/>
</dbReference>
<accession>A0ABQ7KPG2</accession>
<proteinExistence type="inferred from homology"/>
<comment type="similarity">
    <text evidence="1 2">Belongs to the serpin family.</text>
</comment>
<gene>
    <name evidence="4" type="primary">A10p007250.1_BraROA</name>
    <name evidence="4" type="ORF">IGI04_040512</name>
</gene>
<dbReference type="InterPro" id="IPR023796">
    <property type="entry name" value="Serpin_dom"/>
</dbReference>
<dbReference type="InterPro" id="IPR036987">
    <property type="entry name" value="SRA-YDG_sf"/>
</dbReference>
<comment type="caution">
    <text evidence="4">The sequence shown here is derived from an EMBL/GenBank/DDBJ whole genome shotgun (WGS) entry which is preliminary data.</text>
</comment>
<dbReference type="Gene3D" id="2.30.39.10">
    <property type="entry name" value="Alpha-1-antitrypsin, domain 1"/>
    <property type="match status" value="1"/>
</dbReference>
<dbReference type="InterPro" id="IPR015947">
    <property type="entry name" value="PUA-like_sf"/>
</dbReference>
<name>A0ABQ7KPG2_BRACM</name>
<dbReference type="Gene3D" id="3.30.497.10">
    <property type="entry name" value="Antithrombin, subunit I, domain 2"/>
    <property type="match status" value="1"/>
</dbReference>
<dbReference type="InterPro" id="IPR000215">
    <property type="entry name" value="Serpin_fam"/>
</dbReference>
<feature type="domain" description="Serpin" evidence="3">
    <location>
        <begin position="25"/>
        <end position="400"/>
    </location>
</feature>
<dbReference type="InterPro" id="IPR036186">
    <property type="entry name" value="Serpin_sf"/>
</dbReference>
<dbReference type="InterPro" id="IPR023795">
    <property type="entry name" value="Serpin_CS"/>
</dbReference>
<dbReference type="Pfam" id="PF00079">
    <property type="entry name" value="Serpin"/>
    <property type="match status" value="1"/>
</dbReference>
<organism evidence="4 5">
    <name type="scientific">Brassica rapa subsp. trilocularis</name>
    <dbReference type="NCBI Taxonomy" id="1813537"/>
    <lineage>
        <taxon>Eukaryota</taxon>
        <taxon>Viridiplantae</taxon>
        <taxon>Streptophyta</taxon>
        <taxon>Embryophyta</taxon>
        <taxon>Tracheophyta</taxon>
        <taxon>Spermatophyta</taxon>
        <taxon>Magnoliopsida</taxon>
        <taxon>eudicotyledons</taxon>
        <taxon>Gunneridae</taxon>
        <taxon>Pentapetalae</taxon>
        <taxon>rosids</taxon>
        <taxon>malvids</taxon>
        <taxon>Brassicales</taxon>
        <taxon>Brassicaceae</taxon>
        <taxon>Brassiceae</taxon>
        <taxon>Brassica</taxon>
    </lineage>
</organism>
<evidence type="ECO:0000313" key="4">
    <source>
        <dbReference type="EMBL" id="KAG5375916.1"/>
    </source>
</evidence>
<evidence type="ECO:0000256" key="2">
    <source>
        <dbReference type="RuleBase" id="RU000411"/>
    </source>
</evidence>
<evidence type="ECO:0000259" key="3">
    <source>
        <dbReference type="SMART" id="SM00093"/>
    </source>
</evidence>
<dbReference type="SMART" id="SM00093">
    <property type="entry name" value="SERPIN"/>
    <property type="match status" value="1"/>
</dbReference>
<dbReference type="Gene3D" id="2.30.280.10">
    <property type="entry name" value="SRA-YDG"/>
    <property type="match status" value="1"/>
</dbReference>
<dbReference type="SUPFAM" id="SSF88697">
    <property type="entry name" value="PUA domain-like"/>
    <property type="match status" value="1"/>
</dbReference>
<keyword evidence="5" id="KW-1185">Reference proteome</keyword>
<reference evidence="4 5" key="1">
    <citation type="submission" date="2021-03" db="EMBL/GenBank/DDBJ databases">
        <authorList>
            <person name="King G.J."/>
            <person name="Bancroft I."/>
            <person name="Baten A."/>
            <person name="Bloomfield J."/>
            <person name="Borpatragohain P."/>
            <person name="He Z."/>
            <person name="Irish N."/>
            <person name="Irwin J."/>
            <person name="Liu K."/>
            <person name="Mauleon R.P."/>
            <person name="Moore J."/>
            <person name="Morris R."/>
            <person name="Ostergaard L."/>
            <person name="Wang B."/>
            <person name="Wells R."/>
        </authorList>
    </citation>
    <scope>NUCLEOTIDE SEQUENCE [LARGE SCALE GENOMIC DNA]</scope>
    <source>
        <strain evidence="4">R-o-18</strain>
        <tissue evidence="4">Leaf</tissue>
    </source>
</reference>
<dbReference type="PANTHER" id="PTHR11461">
    <property type="entry name" value="SERINE PROTEASE INHIBITOR, SERPIN"/>
    <property type="match status" value="1"/>
</dbReference>
<dbReference type="InterPro" id="IPR042178">
    <property type="entry name" value="Serpin_sf_1"/>
</dbReference>